<comment type="caution">
    <text evidence="1">The sequence shown here is derived from an EMBL/GenBank/DDBJ whole genome shotgun (WGS) entry which is preliminary data.</text>
</comment>
<dbReference type="EMBL" id="JAHRHJ020000008">
    <property type="protein sequence ID" value="KAH9305801.1"/>
    <property type="molecule type" value="Genomic_DNA"/>
</dbReference>
<dbReference type="AlphaFoldDB" id="A0AA38FKR7"/>
<name>A0AA38FKR7_TAXCH</name>
<gene>
    <name evidence="1" type="ORF">KI387_010205</name>
</gene>
<accession>A0AA38FKR7</accession>
<proteinExistence type="predicted"/>
<keyword evidence="2" id="KW-1185">Reference proteome</keyword>
<evidence type="ECO:0000313" key="2">
    <source>
        <dbReference type="Proteomes" id="UP000824469"/>
    </source>
</evidence>
<reference evidence="1 2" key="1">
    <citation type="journal article" date="2021" name="Nat. Plants">
        <title>The Taxus genome provides insights into paclitaxel biosynthesis.</title>
        <authorList>
            <person name="Xiong X."/>
            <person name="Gou J."/>
            <person name="Liao Q."/>
            <person name="Li Y."/>
            <person name="Zhou Q."/>
            <person name="Bi G."/>
            <person name="Li C."/>
            <person name="Du R."/>
            <person name="Wang X."/>
            <person name="Sun T."/>
            <person name="Guo L."/>
            <person name="Liang H."/>
            <person name="Lu P."/>
            <person name="Wu Y."/>
            <person name="Zhang Z."/>
            <person name="Ro D.K."/>
            <person name="Shang Y."/>
            <person name="Huang S."/>
            <person name="Yan J."/>
        </authorList>
    </citation>
    <scope>NUCLEOTIDE SEQUENCE [LARGE SCALE GENOMIC DNA]</scope>
    <source>
        <strain evidence="1">Ta-2019</strain>
    </source>
</reference>
<sequence>MNAAIEVEKRKKEEELAKLSWEHGYIVPKWIKKENPLVRTQRWEIKNAKDNENASQEGTFNVRETKKLADVPRKFWRKVGETSNKVKSEKDKEILEGIVEPLKHEINCFYDTGVKEKKILYENKVSEKQKTKVKDKAIQVDVFDAEILCDSKERCDGFLNEKLKILEEILYFPKMKNAGSNQIIDNSEEESNQERNSEGKLRVEEDFWPEYDPKDNVFVYESWEQLQGKISFFEHVIYGEEDQVYPKTNMGEICEWNETNESQEVKIMKEEVSATIIRADLNEKPIDKLENELKQERDKLIKE</sequence>
<dbReference type="Proteomes" id="UP000824469">
    <property type="component" value="Unassembled WGS sequence"/>
</dbReference>
<organism evidence="1 2">
    <name type="scientific">Taxus chinensis</name>
    <name type="common">Chinese yew</name>
    <name type="synonym">Taxus wallichiana var. chinensis</name>
    <dbReference type="NCBI Taxonomy" id="29808"/>
    <lineage>
        <taxon>Eukaryota</taxon>
        <taxon>Viridiplantae</taxon>
        <taxon>Streptophyta</taxon>
        <taxon>Embryophyta</taxon>
        <taxon>Tracheophyta</taxon>
        <taxon>Spermatophyta</taxon>
        <taxon>Pinopsida</taxon>
        <taxon>Pinidae</taxon>
        <taxon>Conifers II</taxon>
        <taxon>Cupressales</taxon>
        <taxon>Taxaceae</taxon>
        <taxon>Taxus</taxon>
    </lineage>
</organism>
<protein>
    <submittedName>
        <fullName evidence="1">Uncharacterized protein</fullName>
    </submittedName>
</protein>
<evidence type="ECO:0000313" key="1">
    <source>
        <dbReference type="EMBL" id="KAH9305801.1"/>
    </source>
</evidence>